<reference evidence="1" key="1">
    <citation type="submission" date="2018-05" db="EMBL/GenBank/DDBJ databases">
        <authorList>
            <person name="Lanie J.A."/>
            <person name="Ng W.-L."/>
            <person name="Kazmierczak K.M."/>
            <person name="Andrzejewski T.M."/>
            <person name="Davidsen T.M."/>
            <person name="Wayne K.J."/>
            <person name="Tettelin H."/>
            <person name="Glass J.I."/>
            <person name="Rusch D."/>
            <person name="Podicherti R."/>
            <person name="Tsui H.-C.T."/>
            <person name="Winkler M.E."/>
        </authorList>
    </citation>
    <scope>NUCLEOTIDE SEQUENCE</scope>
</reference>
<protein>
    <submittedName>
        <fullName evidence="1">Uncharacterized protein</fullName>
    </submittedName>
</protein>
<dbReference type="AlphaFoldDB" id="A0A383CD76"/>
<feature type="non-terminal residue" evidence="1">
    <location>
        <position position="25"/>
    </location>
</feature>
<feature type="non-terminal residue" evidence="1">
    <location>
        <position position="1"/>
    </location>
</feature>
<dbReference type="EMBL" id="UINC01207881">
    <property type="protein sequence ID" value="SVE30172.1"/>
    <property type="molecule type" value="Genomic_DNA"/>
</dbReference>
<sequence length="25" mass="2832">YLYLALRADGLSPVPSRRRIVEGMV</sequence>
<proteinExistence type="predicted"/>
<evidence type="ECO:0000313" key="1">
    <source>
        <dbReference type="EMBL" id="SVE30172.1"/>
    </source>
</evidence>
<organism evidence="1">
    <name type="scientific">marine metagenome</name>
    <dbReference type="NCBI Taxonomy" id="408172"/>
    <lineage>
        <taxon>unclassified sequences</taxon>
        <taxon>metagenomes</taxon>
        <taxon>ecological metagenomes</taxon>
    </lineage>
</organism>
<name>A0A383CD76_9ZZZZ</name>
<accession>A0A383CD76</accession>
<gene>
    <name evidence="1" type="ORF">METZ01_LOCUS483026</name>
</gene>